<dbReference type="PANTHER" id="PTHR32060">
    <property type="entry name" value="TAIL-SPECIFIC PROTEASE"/>
    <property type="match status" value="1"/>
</dbReference>
<dbReference type="InterPro" id="IPR029045">
    <property type="entry name" value="ClpP/crotonase-like_dom_sf"/>
</dbReference>
<gene>
    <name evidence="8" type="ORF">EKG35_06175</name>
</gene>
<dbReference type="GO" id="GO:0008236">
    <property type="term" value="F:serine-type peptidase activity"/>
    <property type="evidence" value="ECO:0007669"/>
    <property type="project" value="UniProtKB-KW"/>
</dbReference>
<dbReference type="InterPro" id="IPR005151">
    <property type="entry name" value="Tail-specific_protease"/>
</dbReference>
<dbReference type="GO" id="GO:0006508">
    <property type="term" value="P:proteolysis"/>
    <property type="evidence" value="ECO:0007669"/>
    <property type="project" value="UniProtKB-KW"/>
</dbReference>
<dbReference type="InterPro" id="IPR001478">
    <property type="entry name" value="PDZ"/>
</dbReference>
<dbReference type="InterPro" id="IPR032812">
    <property type="entry name" value="SbsA_Ig"/>
</dbReference>
<protein>
    <submittedName>
        <fullName evidence="8">PDZ domain-containing protein</fullName>
    </submittedName>
</protein>
<dbReference type="Gene3D" id="2.30.42.10">
    <property type="match status" value="1"/>
</dbReference>
<dbReference type="EMBL" id="RXNR01000012">
    <property type="protein sequence ID" value="RTQ94341.1"/>
    <property type="molecule type" value="Genomic_DNA"/>
</dbReference>
<dbReference type="OrthoDB" id="9812068at2"/>
<dbReference type="SMART" id="SM00228">
    <property type="entry name" value="PDZ"/>
    <property type="match status" value="1"/>
</dbReference>
<dbReference type="Pfam" id="PF03572">
    <property type="entry name" value="Peptidase_S41"/>
    <property type="match status" value="1"/>
</dbReference>
<evidence type="ECO:0000259" key="7">
    <source>
        <dbReference type="PROSITE" id="PS50106"/>
    </source>
</evidence>
<feature type="signal peptide" evidence="6">
    <location>
        <begin position="1"/>
        <end position="23"/>
    </location>
</feature>
<evidence type="ECO:0000256" key="5">
    <source>
        <dbReference type="ARBA" id="ARBA00022825"/>
    </source>
</evidence>
<dbReference type="PROSITE" id="PS50106">
    <property type="entry name" value="PDZ"/>
    <property type="match status" value="1"/>
</dbReference>
<dbReference type="PANTHER" id="PTHR32060:SF22">
    <property type="entry name" value="CARBOXYL-TERMINAL-PROCESSING PEPTIDASE 3, CHLOROPLASTIC"/>
    <property type="match status" value="1"/>
</dbReference>
<keyword evidence="3 6" id="KW-0732">Signal</keyword>
<dbReference type="Pfam" id="PF13205">
    <property type="entry name" value="Big_5"/>
    <property type="match status" value="1"/>
</dbReference>
<sequence>MKKFVPFLLSLLIVLTLPLQTFAASLDEVISIIESEYVGDIKGNLDNAESIDDVMEMLDPYSAYFTAEEYNAFIDSVDLKTVGIGIVIEKHEKGILIVDVVENGSAINSGIEAGDIITEVDGKSTVNISTEEAQTLLLGEENTRVDLTILKKDGTITHKLLTRQSFALPNVTTELLYGNVGYIALSSFSEDGAKLVKEAYNDLVSQGATSFILDLQYNGGGYVATAEELIGLFPNAPYAYNVKYSTGSEMIRSISQEVNFPKNTRLLVNRYSASASEMTTAAVLDQDAAIVYGEQTYGKGTMQGFYQFRDGSVLKLTIAEFFGPNGTVVKDVGLTPDIVTKSNPLYQAHFDSIAENLSNYKKLPSLENVPTTKTFKVSFSKDIKQQLVENAVELVELGGDKVEVSLKANDSQLEVTPVEPLKAGSQYILIFHPTIQDNEGKNLKTGKYLHITVQEEN</sequence>
<dbReference type="Gene3D" id="3.30.750.44">
    <property type="match status" value="1"/>
</dbReference>
<feature type="domain" description="PDZ" evidence="7">
    <location>
        <begin position="84"/>
        <end position="153"/>
    </location>
</feature>
<dbReference type="InterPro" id="IPR036034">
    <property type="entry name" value="PDZ_sf"/>
</dbReference>
<dbReference type="Gene3D" id="2.60.40.1220">
    <property type="match status" value="1"/>
</dbReference>
<dbReference type="InterPro" id="IPR004447">
    <property type="entry name" value="Peptidase_S41A"/>
</dbReference>
<dbReference type="CDD" id="cd06782">
    <property type="entry name" value="cpPDZ_CPP-like"/>
    <property type="match status" value="1"/>
</dbReference>
<dbReference type="GO" id="GO:0004175">
    <property type="term" value="F:endopeptidase activity"/>
    <property type="evidence" value="ECO:0007669"/>
    <property type="project" value="TreeGrafter"/>
</dbReference>
<dbReference type="SUPFAM" id="SSF50156">
    <property type="entry name" value="PDZ domain-like"/>
    <property type="match status" value="1"/>
</dbReference>
<keyword evidence="4" id="KW-0378">Hydrolase</keyword>
<keyword evidence="9" id="KW-1185">Reference proteome</keyword>
<evidence type="ECO:0000313" key="9">
    <source>
        <dbReference type="Proteomes" id="UP000276349"/>
    </source>
</evidence>
<keyword evidence="2" id="KW-0645">Protease</keyword>
<dbReference type="Pfam" id="PF00595">
    <property type="entry name" value="PDZ"/>
    <property type="match status" value="1"/>
</dbReference>
<evidence type="ECO:0000256" key="6">
    <source>
        <dbReference type="SAM" id="SignalP"/>
    </source>
</evidence>
<dbReference type="RefSeq" id="WP_126293569.1">
    <property type="nucleotide sequence ID" value="NZ_RXNR01000012.1"/>
</dbReference>
<comment type="similarity">
    <text evidence="1">Belongs to the peptidase S41A family.</text>
</comment>
<dbReference type="CDD" id="cd07560">
    <property type="entry name" value="Peptidase_S41_CPP"/>
    <property type="match status" value="1"/>
</dbReference>
<dbReference type="AlphaFoldDB" id="A0A3S0HK95"/>
<dbReference type="SUPFAM" id="SSF52096">
    <property type="entry name" value="ClpP/crotonase"/>
    <property type="match status" value="1"/>
</dbReference>
<dbReference type="InterPro" id="IPR014755">
    <property type="entry name" value="Cu-Rt/internalin_Ig-like"/>
</dbReference>
<accession>A0A3S0HK95</accession>
<comment type="caution">
    <text evidence="8">The sequence shown here is derived from an EMBL/GenBank/DDBJ whole genome shotgun (WGS) entry which is preliminary data.</text>
</comment>
<evidence type="ECO:0000256" key="2">
    <source>
        <dbReference type="ARBA" id="ARBA00022670"/>
    </source>
</evidence>
<dbReference type="Proteomes" id="UP000276349">
    <property type="component" value="Unassembled WGS sequence"/>
</dbReference>
<evidence type="ECO:0000256" key="1">
    <source>
        <dbReference type="ARBA" id="ARBA00009179"/>
    </source>
</evidence>
<reference evidence="8 9" key="1">
    <citation type="submission" date="2018-12" db="EMBL/GenBank/DDBJ databases">
        <authorList>
            <person name="Yu L."/>
        </authorList>
    </citation>
    <scope>NUCLEOTIDE SEQUENCE [LARGE SCALE GENOMIC DNA]</scope>
    <source>
        <strain evidence="8 9">S5H2222</strain>
    </source>
</reference>
<keyword evidence="5" id="KW-0720">Serine protease</keyword>
<proteinExistence type="inferred from homology"/>
<evidence type="ECO:0000256" key="4">
    <source>
        <dbReference type="ARBA" id="ARBA00022801"/>
    </source>
</evidence>
<organism evidence="8 9">
    <name type="scientific">Lysinibacillus telephonicus</name>
    <dbReference type="NCBI Taxonomy" id="1714840"/>
    <lineage>
        <taxon>Bacteria</taxon>
        <taxon>Bacillati</taxon>
        <taxon>Bacillota</taxon>
        <taxon>Bacilli</taxon>
        <taxon>Bacillales</taxon>
        <taxon>Bacillaceae</taxon>
        <taxon>Lysinibacillus</taxon>
    </lineage>
</organism>
<dbReference type="Gene3D" id="3.90.226.10">
    <property type="entry name" value="2-enoyl-CoA Hydratase, Chain A, domain 1"/>
    <property type="match status" value="1"/>
</dbReference>
<feature type="chain" id="PRO_5018708680" evidence="6">
    <location>
        <begin position="24"/>
        <end position="457"/>
    </location>
</feature>
<dbReference type="GO" id="GO:0030288">
    <property type="term" value="C:outer membrane-bounded periplasmic space"/>
    <property type="evidence" value="ECO:0007669"/>
    <property type="project" value="TreeGrafter"/>
</dbReference>
<dbReference type="GO" id="GO:0007165">
    <property type="term" value="P:signal transduction"/>
    <property type="evidence" value="ECO:0007669"/>
    <property type="project" value="TreeGrafter"/>
</dbReference>
<evidence type="ECO:0000256" key="3">
    <source>
        <dbReference type="ARBA" id="ARBA00022729"/>
    </source>
</evidence>
<dbReference type="SMART" id="SM00245">
    <property type="entry name" value="TSPc"/>
    <property type="match status" value="1"/>
</dbReference>
<name>A0A3S0HK95_9BACI</name>
<evidence type="ECO:0000313" key="8">
    <source>
        <dbReference type="EMBL" id="RTQ94341.1"/>
    </source>
</evidence>